<organism evidence="3 4">
    <name type="scientific">Hermetia illucens</name>
    <name type="common">Black soldier fly</name>
    <dbReference type="NCBI Taxonomy" id="343691"/>
    <lineage>
        <taxon>Eukaryota</taxon>
        <taxon>Metazoa</taxon>
        <taxon>Ecdysozoa</taxon>
        <taxon>Arthropoda</taxon>
        <taxon>Hexapoda</taxon>
        <taxon>Insecta</taxon>
        <taxon>Pterygota</taxon>
        <taxon>Neoptera</taxon>
        <taxon>Endopterygota</taxon>
        <taxon>Diptera</taxon>
        <taxon>Brachycera</taxon>
        <taxon>Stratiomyomorpha</taxon>
        <taxon>Stratiomyidae</taxon>
        <taxon>Hermetiinae</taxon>
        <taxon>Hermetia</taxon>
    </lineage>
</organism>
<keyword evidence="1" id="KW-0175">Coiled coil</keyword>
<reference evidence="3 4" key="1">
    <citation type="submission" date="2020-11" db="EMBL/GenBank/DDBJ databases">
        <authorList>
            <person name="Wallbank WR R."/>
            <person name="Pardo Diaz C."/>
            <person name="Kozak K."/>
            <person name="Martin S."/>
            <person name="Jiggins C."/>
            <person name="Moest M."/>
            <person name="Warren A I."/>
            <person name="Generalovic N T."/>
            <person name="Byers J.R.P. K."/>
            <person name="Montejo-Kovacevich G."/>
            <person name="Yen C E."/>
        </authorList>
    </citation>
    <scope>NUCLEOTIDE SEQUENCE [LARGE SCALE GENOMIC DNA]</scope>
</reference>
<evidence type="ECO:0000256" key="2">
    <source>
        <dbReference type="SAM" id="MobiDB-lite"/>
    </source>
</evidence>
<accession>A0A7R8UJ57</accession>
<evidence type="ECO:0000256" key="1">
    <source>
        <dbReference type="SAM" id="Coils"/>
    </source>
</evidence>
<dbReference type="OrthoDB" id="8062421at2759"/>
<protein>
    <submittedName>
        <fullName evidence="3">Uncharacterized protein</fullName>
    </submittedName>
</protein>
<gene>
    <name evidence="3" type="ORF">HERILL_LOCUS4104</name>
</gene>
<proteinExistence type="predicted"/>
<dbReference type="InParanoid" id="A0A7R8UJ57"/>
<sequence>MSLSKESSLEDDLLNHDSDKSVNGFTSVSTSPSFEDSSGTKANVNVSKGNQQENSKNLPFKQKSHSYQDLHSDYTKKRYHHVKSKVKEYIANIKAYDRSKSKKIIRHRSLPETIGTLDVCDTIICESNSNHDSNEQIVQLLQEKEKEVEELKNLNKNLESNLQEKVNMLARTKMNADIMRIQMMEMQDKGKRHSLPAECLRHPSQRFSIPDFIPPTFPIEPRVTSIATQTECSSASNSEDFHDFLETNIDEIDIDHTEVFLNDYSALDESEFKLRRRSYSNSKMETANSVYPYNLETCPEDKTSAKESKAESTIQTEKNDYRNLKRKSRSRTLWRRCVAGPCKRVVLCCNHIPEVDSDYFYMKLPVEEMPLSPIK</sequence>
<evidence type="ECO:0000313" key="4">
    <source>
        <dbReference type="Proteomes" id="UP000594454"/>
    </source>
</evidence>
<feature type="coiled-coil region" evidence="1">
    <location>
        <begin position="130"/>
        <end position="175"/>
    </location>
</feature>
<evidence type="ECO:0000313" key="3">
    <source>
        <dbReference type="EMBL" id="CAD7080977.1"/>
    </source>
</evidence>
<keyword evidence="4" id="KW-1185">Reference proteome</keyword>
<name>A0A7R8UJ57_HERIL</name>
<dbReference type="EMBL" id="LR899010">
    <property type="protein sequence ID" value="CAD7080977.1"/>
    <property type="molecule type" value="Genomic_DNA"/>
</dbReference>
<feature type="region of interest" description="Disordered" evidence="2">
    <location>
        <begin position="1"/>
        <end position="67"/>
    </location>
</feature>
<feature type="compositionally biased region" description="Polar residues" evidence="2">
    <location>
        <begin position="21"/>
        <end position="57"/>
    </location>
</feature>
<dbReference type="AlphaFoldDB" id="A0A7R8UJ57"/>
<dbReference type="Proteomes" id="UP000594454">
    <property type="component" value="Chromosome 2"/>
</dbReference>